<dbReference type="OrthoDB" id="5016488at2759"/>
<sequence length="293" mass="32104">MSLSPPVEPSPTPWLPPLEQAYLDQVVRLLKTTLRDDLVGVYLFGSASHPSSCEGYEPGASDLDVQAITLTSPTAQTLQDITRNLSYKNLPCPAIKLEFVLYTQAALDVARRAERGSSGAPPFVLNFNTGRSMTQDVVEISEVTSTTRPSASHWFLLDLASSHSSAVALLGPPAQTVFPLPSRSATLEALLESVKWHRVHELDSPNTIMNAARGVRYAAEGVWCTKKEGIEWAIGRYEKISGQEAAVRLLEEVLRARKESTKVLNKEQGVEERFWELAEWKIGKAMMGGRGGG</sequence>
<dbReference type="EMBL" id="FMSP01000003">
    <property type="protein sequence ID" value="SCV68906.1"/>
    <property type="molecule type" value="Genomic_DNA"/>
</dbReference>
<gene>
    <name evidence="1" type="ORF">BQ2448_1027</name>
</gene>
<dbReference type="AlphaFoldDB" id="A0A238FCU0"/>
<protein>
    <submittedName>
        <fullName evidence="1">BQ2448_1027 protein</fullName>
    </submittedName>
</protein>
<evidence type="ECO:0000313" key="2">
    <source>
        <dbReference type="Proteomes" id="UP000198372"/>
    </source>
</evidence>
<accession>A0A238FCU0</accession>
<dbReference type="CDD" id="cd05403">
    <property type="entry name" value="NT_KNTase_like"/>
    <property type="match status" value="1"/>
</dbReference>
<reference evidence="2" key="1">
    <citation type="submission" date="2016-09" db="EMBL/GenBank/DDBJ databases">
        <authorList>
            <person name="Jeantristanb JTB J.-T."/>
            <person name="Ricardo R."/>
        </authorList>
    </citation>
    <scope>NUCLEOTIDE SEQUENCE [LARGE SCALE GENOMIC DNA]</scope>
</reference>
<proteinExistence type="predicted"/>
<dbReference type="Proteomes" id="UP000198372">
    <property type="component" value="Unassembled WGS sequence"/>
</dbReference>
<organism evidence="1 2">
    <name type="scientific">Microbotryum intermedium</name>
    <dbReference type="NCBI Taxonomy" id="269621"/>
    <lineage>
        <taxon>Eukaryota</taxon>
        <taxon>Fungi</taxon>
        <taxon>Dikarya</taxon>
        <taxon>Basidiomycota</taxon>
        <taxon>Pucciniomycotina</taxon>
        <taxon>Microbotryomycetes</taxon>
        <taxon>Microbotryales</taxon>
        <taxon>Microbotryaceae</taxon>
        <taxon>Microbotryum</taxon>
    </lineage>
</organism>
<name>A0A238FCU0_9BASI</name>
<evidence type="ECO:0000313" key="1">
    <source>
        <dbReference type="EMBL" id="SCV68906.1"/>
    </source>
</evidence>
<keyword evidence="2" id="KW-1185">Reference proteome</keyword>